<evidence type="ECO:0000259" key="6">
    <source>
        <dbReference type="Pfam" id="PF07687"/>
    </source>
</evidence>
<dbReference type="Gene3D" id="1.10.150.900">
    <property type="match status" value="1"/>
</dbReference>
<keyword evidence="4" id="KW-0378">Hydrolase</keyword>
<comment type="cofactor">
    <cofactor evidence="1">
        <name>Zn(2+)</name>
        <dbReference type="ChEBI" id="CHEBI:29105"/>
    </cofactor>
</comment>
<dbReference type="InterPro" id="IPR036264">
    <property type="entry name" value="Bact_exopeptidase_dim_dom"/>
</dbReference>
<dbReference type="SUPFAM" id="SSF55031">
    <property type="entry name" value="Bacterial exopeptidase dimerisation domain"/>
    <property type="match status" value="1"/>
</dbReference>
<evidence type="ECO:0000256" key="4">
    <source>
        <dbReference type="ARBA" id="ARBA00022801"/>
    </source>
</evidence>
<dbReference type="EMBL" id="CAEZSR010000042">
    <property type="protein sequence ID" value="CAB4556252.1"/>
    <property type="molecule type" value="Genomic_DNA"/>
</dbReference>
<evidence type="ECO:0000256" key="3">
    <source>
        <dbReference type="ARBA" id="ARBA00022723"/>
    </source>
</evidence>
<evidence type="ECO:0000256" key="5">
    <source>
        <dbReference type="ARBA" id="ARBA00022833"/>
    </source>
</evidence>
<dbReference type="InterPro" id="IPR011650">
    <property type="entry name" value="Peptidase_M20_dimer"/>
</dbReference>
<gene>
    <name evidence="7" type="ORF">UFOPK1493_01424</name>
</gene>
<dbReference type="PANTHER" id="PTHR43808">
    <property type="entry name" value="ACETYLORNITHINE DEACETYLASE"/>
    <property type="match status" value="1"/>
</dbReference>
<keyword evidence="3" id="KW-0479">Metal-binding</keyword>
<evidence type="ECO:0000256" key="2">
    <source>
        <dbReference type="ARBA" id="ARBA00006247"/>
    </source>
</evidence>
<dbReference type="GO" id="GO:0046872">
    <property type="term" value="F:metal ion binding"/>
    <property type="evidence" value="ECO:0007669"/>
    <property type="project" value="UniProtKB-KW"/>
</dbReference>
<dbReference type="AlphaFoldDB" id="A0A6J6CXP6"/>
<dbReference type="InterPro" id="IPR050072">
    <property type="entry name" value="Peptidase_M20A"/>
</dbReference>
<feature type="domain" description="Peptidase M20 dimerisation" evidence="6">
    <location>
        <begin position="13"/>
        <end position="158"/>
    </location>
</feature>
<dbReference type="Pfam" id="PF07687">
    <property type="entry name" value="M20_dimer"/>
    <property type="match status" value="1"/>
</dbReference>
<sequence length="268" mass="29606">MHTPSGMKLPVLVAEKGAAWTRLVVHGRAAHGSTPIMGDNALVKASEIVRRIARYRPLADIHDTWRGYVAAMEFDEELTRVLLDPVALGEWAAHHPDRGFAADCHACTHITLSPNVLRADGKTNTIPASVELEVDIRTLPGQTDDDVRRLLHELIGDDLIGSVEIHPMHEEWLATASPIDSPLYRSIEKASATVYPEARCVPAITPGGTDARFYRREGATSYGYGLFSRELSYEDYVAMFHAANERCDVHSLALMEQLWSDIAVDLLA</sequence>
<proteinExistence type="inferred from homology"/>
<evidence type="ECO:0000256" key="1">
    <source>
        <dbReference type="ARBA" id="ARBA00001947"/>
    </source>
</evidence>
<organism evidence="7">
    <name type="scientific">freshwater metagenome</name>
    <dbReference type="NCBI Taxonomy" id="449393"/>
    <lineage>
        <taxon>unclassified sequences</taxon>
        <taxon>metagenomes</taxon>
        <taxon>ecological metagenomes</taxon>
    </lineage>
</organism>
<comment type="similarity">
    <text evidence="2">Belongs to the peptidase M20A family.</text>
</comment>
<name>A0A6J6CXP6_9ZZZZ</name>
<protein>
    <submittedName>
        <fullName evidence="7">Unannotated protein</fullName>
    </submittedName>
</protein>
<evidence type="ECO:0000313" key="7">
    <source>
        <dbReference type="EMBL" id="CAB4556252.1"/>
    </source>
</evidence>
<reference evidence="7" key="1">
    <citation type="submission" date="2020-05" db="EMBL/GenBank/DDBJ databases">
        <authorList>
            <person name="Chiriac C."/>
            <person name="Salcher M."/>
            <person name="Ghai R."/>
            <person name="Kavagutti S V."/>
        </authorList>
    </citation>
    <scope>NUCLEOTIDE SEQUENCE</scope>
</reference>
<accession>A0A6J6CXP6</accession>
<keyword evidence="5" id="KW-0862">Zinc</keyword>
<dbReference type="Gene3D" id="3.30.70.360">
    <property type="match status" value="1"/>
</dbReference>
<dbReference type="PANTHER" id="PTHR43808:SF8">
    <property type="entry name" value="PEPTIDASE M20 DIMERISATION DOMAIN-CONTAINING PROTEIN"/>
    <property type="match status" value="1"/>
</dbReference>
<dbReference type="GO" id="GO:0016787">
    <property type="term" value="F:hydrolase activity"/>
    <property type="evidence" value="ECO:0007669"/>
    <property type="project" value="UniProtKB-KW"/>
</dbReference>
<dbReference type="SUPFAM" id="SSF53187">
    <property type="entry name" value="Zn-dependent exopeptidases"/>
    <property type="match status" value="1"/>
</dbReference>